<evidence type="ECO:0000313" key="5">
    <source>
        <dbReference type="EMBL" id="KAL3316516.1"/>
    </source>
</evidence>
<feature type="region of interest" description="Disordered" evidence="3">
    <location>
        <begin position="414"/>
        <end position="441"/>
    </location>
</feature>
<dbReference type="InterPro" id="IPR018936">
    <property type="entry name" value="PI3/4_kinase_CS"/>
</dbReference>
<feature type="compositionally biased region" description="Polar residues" evidence="3">
    <location>
        <begin position="414"/>
        <end position="426"/>
    </location>
</feature>
<organism evidence="5 6">
    <name type="scientific">Cichlidogyrus casuarinus</name>
    <dbReference type="NCBI Taxonomy" id="1844966"/>
    <lineage>
        <taxon>Eukaryota</taxon>
        <taxon>Metazoa</taxon>
        <taxon>Spiralia</taxon>
        <taxon>Lophotrochozoa</taxon>
        <taxon>Platyhelminthes</taxon>
        <taxon>Monogenea</taxon>
        <taxon>Monopisthocotylea</taxon>
        <taxon>Dactylogyridea</taxon>
        <taxon>Ancyrocephalidae</taxon>
        <taxon>Cichlidogyrus</taxon>
    </lineage>
</organism>
<dbReference type="Pfam" id="PF00454">
    <property type="entry name" value="PI3_PI4_kinase"/>
    <property type="match status" value="2"/>
</dbReference>
<dbReference type="PANTHER" id="PTHR10048">
    <property type="entry name" value="PHOSPHATIDYLINOSITOL KINASE"/>
    <property type="match status" value="1"/>
</dbReference>
<dbReference type="AlphaFoldDB" id="A0ABD2QAC8"/>
<gene>
    <name evidence="5" type="ORF">Ciccas_004843</name>
</gene>
<protein>
    <recommendedName>
        <fullName evidence="4">PI3K/PI4K catalytic domain-containing protein</fullName>
    </recommendedName>
</protein>
<evidence type="ECO:0000256" key="1">
    <source>
        <dbReference type="ARBA" id="ARBA00022679"/>
    </source>
</evidence>
<proteinExistence type="predicted"/>
<evidence type="ECO:0000256" key="3">
    <source>
        <dbReference type="SAM" id="MobiDB-lite"/>
    </source>
</evidence>
<keyword evidence="2" id="KW-0418">Kinase</keyword>
<dbReference type="PROSITE" id="PS50290">
    <property type="entry name" value="PI3_4_KINASE_3"/>
    <property type="match status" value="1"/>
</dbReference>
<accession>A0ABD2QAC8</accession>
<dbReference type="InterPro" id="IPR036940">
    <property type="entry name" value="PI3/4_kinase_cat_sf"/>
</dbReference>
<dbReference type="InterPro" id="IPR011009">
    <property type="entry name" value="Kinase-like_dom_sf"/>
</dbReference>
<dbReference type="GO" id="GO:0016301">
    <property type="term" value="F:kinase activity"/>
    <property type="evidence" value="ECO:0007669"/>
    <property type="project" value="UniProtKB-KW"/>
</dbReference>
<dbReference type="Gene3D" id="1.10.1070.11">
    <property type="entry name" value="Phosphatidylinositol 3-/4-kinase, catalytic domain"/>
    <property type="match status" value="1"/>
</dbReference>
<keyword evidence="1" id="KW-0808">Transferase</keyword>
<name>A0ABD2QAC8_9PLAT</name>
<dbReference type="InterPro" id="IPR015433">
    <property type="entry name" value="PI3/4_kinase"/>
</dbReference>
<dbReference type="SUPFAM" id="SSF56112">
    <property type="entry name" value="Protein kinase-like (PK-like)"/>
    <property type="match status" value="1"/>
</dbReference>
<dbReference type="InterPro" id="IPR000403">
    <property type="entry name" value="PI3/4_kinase_cat_dom"/>
</dbReference>
<dbReference type="PANTHER" id="PTHR10048:SF14">
    <property type="entry name" value="LD28067P"/>
    <property type="match status" value="1"/>
</dbReference>
<dbReference type="EMBL" id="JBJKFK010000528">
    <property type="protein sequence ID" value="KAL3316516.1"/>
    <property type="molecule type" value="Genomic_DNA"/>
</dbReference>
<dbReference type="PROSITE" id="PS00916">
    <property type="entry name" value="PI3_4_KINASE_2"/>
    <property type="match status" value="1"/>
</dbReference>
<keyword evidence="6" id="KW-1185">Reference proteome</keyword>
<evidence type="ECO:0000259" key="4">
    <source>
        <dbReference type="PROSITE" id="PS50290"/>
    </source>
</evidence>
<comment type="caution">
    <text evidence="5">The sequence shown here is derived from an EMBL/GenBank/DDBJ whole genome shotgun (WGS) entry which is preliminary data.</text>
</comment>
<feature type="domain" description="PI3K/PI4K catalytic" evidence="4">
    <location>
        <begin position="1"/>
        <end position="317"/>
    </location>
</feature>
<reference evidence="5 6" key="1">
    <citation type="submission" date="2024-11" db="EMBL/GenBank/DDBJ databases">
        <title>Adaptive evolution of stress response genes in parasites aligns with host niche diversity.</title>
        <authorList>
            <person name="Hahn C."/>
            <person name="Resl P."/>
        </authorList>
    </citation>
    <scope>NUCLEOTIDE SEQUENCE [LARGE SCALE GENOMIC DNA]</scope>
    <source>
        <strain evidence="5">EGGRZ-B1_66</strain>
        <tissue evidence="5">Body</tissue>
    </source>
</reference>
<dbReference type="Proteomes" id="UP001626550">
    <property type="component" value="Unassembled WGS sequence"/>
</dbReference>
<feature type="region of interest" description="Disordered" evidence="3">
    <location>
        <begin position="331"/>
        <end position="350"/>
    </location>
</feature>
<evidence type="ECO:0000313" key="6">
    <source>
        <dbReference type="Proteomes" id="UP001626550"/>
    </source>
</evidence>
<sequence length="459" mass="51645">MENIGRNSAISRINNGSFGPDIPFERHKNEYRSYSTVRRQTENANNWQSGGGLFEIGLRMPFNMGLLVSRLDVESCSYFSSFTKPLKLVFKAPEPYSDPIQFMYKVGDDLRLDSLICQILQVIDQIWLNNGLDLRMVHFKALPTGPNAGIIELALETFMLSTVACCVGTYILGLGDRHNENIMLRSTGHMFHIDFAKVFGNGQKFLGINRDRVPFVFTQDMYHVIQTYNSLKKTENGIADMNFENKFTDTCCKAYNILRENMFVIFGLLETAIQLGVPTVGPSALKYLNRVLQPTLTPDQAKQHFFGLIKKTLDSRSTQMNFLIHNLVKTQGGTQGTGSPGSLKQNWDRDNSLRRSSGALASFYTGVDTGQDSSQPLVPLRNISSSNSLMLPSLDDQSYMCALERSRLSRRSVTLGSKTLSRSRSPSMILPARPQFPPEPRKSLDIDARIFTFAERIIQ</sequence>
<evidence type="ECO:0000256" key="2">
    <source>
        <dbReference type="ARBA" id="ARBA00022777"/>
    </source>
</evidence>
<dbReference type="SMART" id="SM00146">
    <property type="entry name" value="PI3Kc"/>
    <property type="match status" value="1"/>
</dbReference>